<evidence type="ECO:0000256" key="3">
    <source>
        <dbReference type="ARBA" id="ARBA00022801"/>
    </source>
</evidence>
<name>A0A0P1BDJ4_9BASI</name>
<evidence type="ECO:0000256" key="1">
    <source>
        <dbReference type="ARBA" id="ARBA00008683"/>
    </source>
</evidence>
<evidence type="ECO:0000256" key="5">
    <source>
        <dbReference type="SAM" id="MobiDB-lite"/>
    </source>
</evidence>
<dbReference type="SUPFAM" id="SSF52096">
    <property type="entry name" value="ClpP/crotonase"/>
    <property type="match status" value="1"/>
</dbReference>
<dbReference type="OrthoDB" id="45421at2759"/>
<accession>A0A0P1BDJ4</accession>
<feature type="compositionally biased region" description="Low complexity" evidence="5">
    <location>
        <begin position="24"/>
        <end position="40"/>
    </location>
</feature>
<protein>
    <submittedName>
        <fullName evidence="7">Signal peptide peptidase 67k type</fullName>
    </submittedName>
</protein>
<keyword evidence="4" id="KW-0720">Serine protease</keyword>
<feature type="compositionally biased region" description="Low complexity" evidence="5">
    <location>
        <begin position="745"/>
        <end position="756"/>
    </location>
</feature>
<feature type="region of interest" description="Disordered" evidence="5">
    <location>
        <begin position="1"/>
        <end position="59"/>
    </location>
</feature>
<dbReference type="InterPro" id="IPR002142">
    <property type="entry name" value="Peptidase_S49"/>
</dbReference>
<dbReference type="EMBL" id="CCYA01000221">
    <property type="protein sequence ID" value="CEH13632.1"/>
    <property type="molecule type" value="Genomic_DNA"/>
</dbReference>
<evidence type="ECO:0000259" key="6">
    <source>
        <dbReference type="Pfam" id="PF01343"/>
    </source>
</evidence>
<feature type="region of interest" description="Disordered" evidence="5">
    <location>
        <begin position="738"/>
        <end position="763"/>
    </location>
</feature>
<dbReference type="InterPro" id="IPR029045">
    <property type="entry name" value="ClpP/crotonase-like_dom_sf"/>
</dbReference>
<dbReference type="Pfam" id="PF01343">
    <property type="entry name" value="Peptidase_S49"/>
    <property type="match status" value="2"/>
</dbReference>
<dbReference type="GO" id="GO:0008236">
    <property type="term" value="F:serine-type peptidase activity"/>
    <property type="evidence" value="ECO:0007669"/>
    <property type="project" value="UniProtKB-KW"/>
</dbReference>
<dbReference type="PANTHER" id="PTHR33209">
    <property type="entry name" value="PROTEASE 4"/>
    <property type="match status" value="1"/>
</dbReference>
<dbReference type="STRING" id="401625.A0A0P1BDJ4"/>
<keyword evidence="3" id="KW-0378">Hydrolase</keyword>
<evidence type="ECO:0000313" key="8">
    <source>
        <dbReference type="Proteomes" id="UP000054845"/>
    </source>
</evidence>
<feature type="domain" description="Peptidase S49" evidence="6">
    <location>
        <begin position="320"/>
        <end position="465"/>
    </location>
</feature>
<dbReference type="GO" id="GO:0006508">
    <property type="term" value="P:proteolysis"/>
    <property type="evidence" value="ECO:0007669"/>
    <property type="project" value="UniProtKB-KW"/>
</dbReference>
<dbReference type="PANTHER" id="PTHR33209:SF1">
    <property type="entry name" value="PEPTIDASE S49 DOMAIN-CONTAINING PROTEIN"/>
    <property type="match status" value="1"/>
</dbReference>
<keyword evidence="2" id="KW-0645">Protease</keyword>
<sequence length="990" mass="106191">MSQAQTPTNGSDGAAGKVAAPPNSNGATQAGATSSAQTGSNGPGGGSEQPHAQPKTRPGLFARRFPNAAAAAQRARQSAGGQVAVKVWNNRRYLGIGIAVTFLGTSYISGKIAQIKRDHVADDSWLVWKIYDGAIVEARGPTSLTALLGGASAGEDAPRVMELYEAVRALKWAKGDSRIRGLIADFSGLHIPGSSRGPGLGFAQIEELTQAIHDFKIAKNEELTERREGSAGKILQVEITRPGHKPEMMSADSIDEEQLVAWLSEADPKIKPEQAEAKVQQLHKAVDRIKASAETKAATKDANGQGAAAGPVTRQLPATIAWTDTFSSQGAFLLASAFDEVYIQPSGSVPLRGIGGSITFFRRALEKLGIKPHAEARREYKSVVSQYTEDGTLTGPQLQNQASLLGDLNRGMCFAIGVNRWPDMDPDEAADKVAQLVKKGPFSANEAIKEGLITGTMYKRELFKQIGGQEAKVKSFPLYSDIIDRTLAKRLPDSYKNQVGVVYLLGGISSAPGDFTAAHAIKGLREACEDDEIKSIVLRLDTGGGSVVDSDSIYDAVRRCQEEYGKPVIASFGNVSASGGYYASASADAILACESTITGSIGVAGLRPTITRKIFDQLGISMQSFFTGSKNESLMHEMSEEYRKRNAEHIDETYDDFLSKVCEGRGISKDVIEELAGGRVYTGLTALLKSRPEEELMGDEAASQTPNATKKPVKLSFRYRPKDITRQGEFSTIAIESDASDEHAGAAPTSATASATEQEKQDEDIVAQAARLVAEEEGSIALAAASENAIDGDAEDQLAEKAHQVAETEHKADEKEKAATEEAADVPKGPYGRGLIDTIGGLGEAAALAFATEISIEIQKLITEHKMTKEQAVQAVRPGRPRVIDESGQISFEGDLELVRFPREKNFLQRARDIRMGKADRPSVLALFGFPGLTAIANEMVTTAARSAVRMLINLDSEAWARMVEEEVANASNEQNRMRAHMRTGAWARP</sequence>
<feature type="domain" description="Peptidase S49" evidence="6">
    <location>
        <begin position="563"/>
        <end position="687"/>
    </location>
</feature>
<reference evidence="8" key="1">
    <citation type="submission" date="2014-09" db="EMBL/GenBank/DDBJ databases">
        <authorList>
            <person name="Sharma Rahul"/>
            <person name="Thines Marco"/>
        </authorList>
    </citation>
    <scope>NUCLEOTIDE SEQUENCE [LARGE SCALE GENOMIC DNA]</scope>
</reference>
<dbReference type="Gene3D" id="3.90.226.10">
    <property type="entry name" value="2-enoyl-CoA Hydratase, Chain A, domain 1"/>
    <property type="match status" value="3"/>
</dbReference>
<evidence type="ECO:0000313" key="7">
    <source>
        <dbReference type="EMBL" id="CEH13632.1"/>
    </source>
</evidence>
<keyword evidence="8" id="KW-1185">Reference proteome</keyword>
<evidence type="ECO:0000256" key="2">
    <source>
        <dbReference type="ARBA" id="ARBA00022670"/>
    </source>
</evidence>
<dbReference type="CDD" id="cd07023">
    <property type="entry name" value="S49_Sppa_N_C"/>
    <property type="match status" value="1"/>
</dbReference>
<evidence type="ECO:0000256" key="4">
    <source>
        <dbReference type="ARBA" id="ARBA00022825"/>
    </source>
</evidence>
<feature type="region of interest" description="Disordered" evidence="5">
    <location>
        <begin position="806"/>
        <end position="826"/>
    </location>
</feature>
<comment type="similarity">
    <text evidence="1">Belongs to the peptidase S49 family.</text>
</comment>
<dbReference type="AlphaFoldDB" id="A0A0P1BDJ4"/>
<feature type="compositionally biased region" description="Polar residues" evidence="5">
    <location>
        <begin position="1"/>
        <end position="11"/>
    </location>
</feature>
<organism evidence="7 8">
    <name type="scientific">Ceraceosorus bombacis</name>
    <dbReference type="NCBI Taxonomy" id="401625"/>
    <lineage>
        <taxon>Eukaryota</taxon>
        <taxon>Fungi</taxon>
        <taxon>Dikarya</taxon>
        <taxon>Basidiomycota</taxon>
        <taxon>Ustilaginomycotina</taxon>
        <taxon>Exobasidiomycetes</taxon>
        <taxon>Ceraceosorales</taxon>
        <taxon>Ceraceosoraceae</taxon>
        <taxon>Ceraceosorus</taxon>
    </lineage>
</organism>
<dbReference type="InterPro" id="IPR047272">
    <property type="entry name" value="S49_SppA_C"/>
</dbReference>
<dbReference type="Proteomes" id="UP000054845">
    <property type="component" value="Unassembled WGS sequence"/>
</dbReference>
<feature type="compositionally biased region" description="Basic and acidic residues" evidence="5">
    <location>
        <begin position="806"/>
        <end position="820"/>
    </location>
</feature>
<proteinExistence type="inferred from homology"/>